<keyword evidence="2" id="KW-1185">Reference proteome</keyword>
<name>A0ACB9YXN0_9PEZI</name>
<sequence>MSFTSGDIQGPKIGAGTAILLVVGTGGFTHAAPVLELGRILSARGHRLALATHKGQEKWVEGAEYSFLSSVYTMGPPMDPQVESEHYLQMQKSDIRKDYRDYFRPKFNVDAFWASDYSFLKDICQVYKPDMIVADFFVDSAVRDIQHQTGIPIATIWPQMPYAMVGASYVPGIPGFQVDALSSEQASLWTRTRAALRPLRAVSAVIPYLIFVRQMRRKAGISYTLPILKKPDYLVLVNSFWGLEVPKDLPPLVAPIGPILSEEFQPLDGTLEAFYGAHHRVMYVSFGTHIQIPTQDLEKFIGAFSDLLNDGLIDGIIWAAGETQRKLFNRDQKSRHGSTQVGDILDNLDQSWFFTPFAPQRAILALRETVLFVTHGGGSSVNEATFHETPMLSMGFFFDQPLNGLRIREAGVGLTLDKASFSEAEILAKSRVLLQDIDGTIAQDVRRMGHIARVSARKKEFGADLIEEVLFDHRFSLVPPEATASESSCRRRPMHLQTADARMSAWRAQNWDLTCLAVTSTAAVGYLGWTLVKVLRSRA</sequence>
<protein>
    <submittedName>
        <fullName evidence="1">UDP-glucosyl transferase family protein</fullName>
    </submittedName>
</protein>
<gene>
    <name evidence="1" type="ORF">F4820DRAFT_425273</name>
</gene>
<dbReference type="EMBL" id="MU393494">
    <property type="protein sequence ID" value="KAI4863956.1"/>
    <property type="molecule type" value="Genomic_DNA"/>
</dbReference>
<proteinExistence type="predicted"/>
<organism evidence="1 2">
    <name type="scientific">Hypoxylon rubiginosum</name>
    <dbReference type="NCBI Taxonomy" id="110542"/>
    <lineage>
        <taxon>Eukaryota</taxon>
        <taxon>Fungi</taxon>
        <taxon>Dikarya</taxon>
        <taxon>Ascomycota</taxon>
        <taxon>Pezizomycotina</taxon>
        <taxon>Sordariomycetes</taxon>
        <taxon>Xylariomycetidae</taxon>
        <taxon>Xylariales</taxon>
        <taxon>Hypoxylaceae</taxon>
        <taxon>Hypoxylon</taxon>
    </lineage>
</organism>
<keyword evidence="1" id="KW-0808">Transferase</keyword>
<comment type="caution">
    <text evidence="1">The sequence shown here is derived from an EMBL/GenBank/DDBJ whole genome shotgun (WGS) entry which is preliminary data.</text>
</comment>
<evidence type="ECO:0000313" key="2">
    <source>
        <dbReference type="Proteomes" id="UP001497700"/>
    </source>
</evidence>
<accession>A0ACB9YXN0</accession>
<dbReference type="Proteomes" id="UP001497700">
    <property type="component" value="Unassembled WGS sequence"/>
</dbReference>
<evidence type="ECO:0000313" key="1">
    <source>
        <dbReference type="EMBL" id="KAI4863956.1"/>
    </source>
</evidence>
<reference evidence="1 2" key="1">
    <citation type="journal article" date="2022" name="New Phytol.">
        <title>Ecological generalism drives hyperdiversity of secondary metabolite gene clusters in xylarialean endophytes.</title>
        <authorList>
            <person name="Franco M.E.E."/>
            <person name="Wisecaver J.H."/>
            <person name="Arnold A.E."/>
            <person name="Ju Y.M."/>
            <person name="Slot J.C."/>
            <person name="Ahrendt S."/>
            <person name="Moore L.P."/>
            <person name="Eastman K.E."/>
            <person name="Scott K."/>
            <person name="Konkel Z."/>
            <person name="Mondo S.J."/>
            <person name="Kuo A."/>
            <person name="Hayes R.D."/>
            <person name="Haridas S."/>
            <person name="Andreopoulos B."/>
            <person name="Riley R."/>
            <person name="LaButti K."/>
            <person name="Pangilinan J."/>
            <person name="Lipzen A."/>
            <person name="Amirebrahimi M."/>
            <person name="Yan J."/>
            <person name="Adam C."/>
            <person name="Keymanesh K."/>
            <person name="Ng V."/>
            <person name="Louie K."/>
            <person name="Northen T."/>
            <person name="Drula E."/>
            <person name="Henrissat B."/>
            <person name="Hsieh H.M."/>
            <person name="Youens-Clark K."/>
            <person name="Lutzoni F."/>
            <person name="Miadlikowska J."/>
            <person name="Eastwood D.C."/>
            <person name="Hamelin R.C."/>
            <person name="Grigoriev I.V."/>
            <person name="U'Ren J.M."/>
        </authorList>
    </citation>
    <scope>NUCLEOTIDE SEQUENCE [LARGE SCALE GENOMIC DNA]</scope>
    <source>
        <strain evidence="1 2">CBS 119005</strain>
    </source>
</reference>